<reference evidence="1 2" key="1">
    <citation type="submission" date="2019-10" db="EMBL/GenBank/DDBJ databases">
        <title>Taxonomy of Antarctic Massilia spp.: description of Massilia rubra sp. nov., Massilia aquatica sp. nov., Massilia mucilaginosa sp. nov., Massilia frigida sp. nov. isolated from streams, lakes and regoliths.</title>
        <authorList>
            <person name="Holochova P."/>
            <person name="Sedlacek I."/>
            <person name="Kralova S."/>
            <person name="Maslanova I."/>
            <person name="Busse H.-J."/>
            <person name="Stankova E."/>
            <person name="Vrbovska V."/>
            <person name="Kovarovic V."/>
            <person name="Bartak M."/>
            <person name="Svec P."/>
            <person name="Pantucek R."/>
        </authorList>
    </citation>
    <scope>NUCLEOTIDE SEQUENCE [LARGE SCALE GENOMIC DNA]</scope>
    <source>
        <strain evidence="1 2">CCM 8695</strain>
    </source>
</reference>
<dbReference type="EMBL" id="WHJG01000026">
    <property type="protein sequence ID" value="NHZ81952.1"/>
    <property type="molecule type" value="Genomic_DNA"/>
</dbReference>
<accession>A0ABX0NGL9</accession>
<protein>
    <submittedName>
        <fullName evidence="1">DUF4150 domain-containing protein</fullName>
    </submittedName>
</protein>
<gene>
    <name evidence="1" type="ORF">F2P44_22130</name>
</gene>
<organism evidence="1 2">
    <name type="scientific">Massilia frigida</name>
    <dbReference type="NCBI Taxonomy" id="2609281"/>
    <lineage>
        <taxon>Bacteria</taxon>
        <taxon>Pseudomonadati</taxon>
        <taxon>Pseudomonadota</taxon>
        <taxon>Betaproteobacteria</taxon>
        <taxon>Burkholderiales</taxon>
        <taxon>Oxalobacteraceae</taxon>
        <taxon>Telluria group</taxon>
        <taxon>Massilia</taxon>
    </lineage>
</organism>
<sequence length="129" mass="13684">MDTNVFANDNEICSKAADGQSSAAFPDPCWSPPAPTAGPLLIPYPNTAFANQLQQGSTTVFICGTPVALKDVSYLANSVGNEPATLAFAKGQKTAVIKGKAFFTDWSPNVKFEGLNVCRHNDPMTHNHG</sequence>
<dbReference type="CDD" id="cd14740">
    <property type="entry name" value="PAAR_4"/>
    <property type="match status" value="1"/>
</dbReference>
<dbReference type="Pfam" id="PF13665">
    <property type="entry name" value="Tox-PAAR-like"/>
    <property type="match status" value="1"/>
</dbReference>
<proteinExistence type="predicted"/>
<evidence type="ECO:0000313" key="1">
    <source>
        <dbReference type="EMBL" id="NHZ81952.1"/>
    </source>
</evidence>
<keyword evidence="2" id="KW-1185">Reference proteome</keyword>
<dbReference type="Proteomes" id="UP000621455">
    <property type="component" value="Unassembled WGS sequence"/>
</dbReference>
<comment type="caution">
    <text evidence="1">The sequence shown here is derived from an EMBL/GenBank/DDBJ whole genome shotgun (WGS) entry which is preliminary data.</text>
</comment>
<name>A0ABX0NGL9_9BURK</name>
<evidence type="ECO:0000313" key="2">
    <source>
        <dbReference type="Proteomes" id="UP000621455"/>
    </source>
</evidence>
<dbReference type="RefSeq" id="WP_167089515.1">
    <property type="nucleotide sequence ID" value="NZ_WHJG01000026.1"/>
</dbReference>